<dbReference type="Gene3D" id="1.10.287.2500">
    <property type="match status" value="1"/>
</dbReference>
<accession>A0AAU7QGM1</accession>
<gene>
    <name evidence="1" type="ORF">ABNK63_09925</name>
</gene>
<organism evidence="1">
    <name type="scientific">Rhodanobacter sp. IGA1.0</name>
    <dbReference type="NCBI Taxonomy" id="3158582"/>
    <lineage>
        <taxon>Bacteria</taxon>
        <taxon>Pseudomonadati</taxon>
        <taxon>Pseudomonadota</taxon>
        <taxon>Gammaproteobacteria</taxon>
        <taxon>Lysobacterales</taxon>
        <taxon>Rhodanobacteraceae</taxon>
        <taxon>Rhodanobacter</taxon>
    </lineage>
</organism>
<dbReference type="EMBL" id="CP157948">
    <property type="protein sequence ID" value="XBS88730.1"/>
    <property type="molecule type" value="Genomic_DNA"/>
</dbReference>
<dbReference type="InterPro" id="IPR053756">
    <property type="entry name" value="Toxin_immunity_effector"/>
</dbReference>
<dbReference type="AlphaFoldDB" id="A0AAU7QGM1"/>
<sequence>MRSTSENDLSVIIPLLAEKISALKQELAHGDGREDDITDAEFDAHTDTSDLLSSYMGTMDNLAEEYESARAEGIILPSLETLTQRFCQPTN</sequence>
<proteinExistence type="predicted"/>
<reference evidence="1" key="1">
    <citation type="submission" date="2024-06" db="EMBL/GenBank/DDBJ databases">
        <authorList>
            <person name="Sun Y."/>
        </authorList>
    </citation>
    <scope>NUCLEOTIDE SEQUENCE</scope>
    <source>
        <strain evidence="1">IGA1.0</strain>
    </source>
</reference>
<evidence type="ECO:0000313" key="1">
    <source>
        <dbReference type="EMBL" id="XBS88730.1"/>
    </source>
</evidence>
<dbReference type="RefSeq" id="WP_007808064.1">
    <property type="nucleotide sequence ID" value="NZ_CP157948.1"/>
</dbReference>
<name>A0AAU7QGM1_9GAMM</name>
<protein>
    <submittedName>
        <fullName evidence="1">Uncharacterized protein</fullName>
    </submittedName>
</protein>